<evidence type="ECO:0008006" key="3">
    <source>
        <dbReference type="Google" id="ProtNLM"/>
    </source>
</evidence>
<proteinExistence type="predicted"/>
<reference evidence="1" key="1">
    <citation type="submission" date="2022-05" db="EMBL/GenBank/DDBJ databases">
        <authorList>
            <person name="Park J.-S."/>
        </authorList>
    </citation>
    <scope>NUCLEOTIDE SEQUENCE</scope>
    <source>
        <strain evidence="1">2012CJ41-6</strain>
    </source>
</reference>
<protein>
    <recommendedName>
        <fullName evidence="3">Lipoprotein</fullName>
    </recommendedName>
</protein>
<evidence type="ECO:0000313" key="2">
    <source>
        <dbReference type="Proteomes" id="UP001203880"/>
    </source>
</evidence>
<comment type="caution">
    <text evidence="1">The sequence shown here is derived from an EMBL/GenBank/DDBJ whole genome shotgun (WGS) entry which is preliminary data.</text>
</comment>
<dbReference type="RefSeq" id="WP_249705945.1">
    <property type="nucleotide sequence ID" value="NZ_JAMFMB010000001.1"/>
</dbReference>
<sequence>MKTLIRITLFGMMLAGCGPLSLYYQPGVSVTRQQNDTTRCEVQALEEVPVNTQIRQGPPVYYPGNRYCNRGQCWRGNSYWAPGPVYSVDANKPLRSKVLDLCMANKGYQLVSIPACSQSVTSQIPPGRTTTLPQLSGNSCFIRNEDQTYQIVTPQIASTGG</sequence>
<dbReference type="Proteomes" id="UP001203880">
    <property type="component" value="Unassembled WGS sequence"/>
</dbReference>
<organism evidence="1 2">
    <name type="scientific">Ruegeria spongiae</name>
    <dbReference type="NCBI Taxonomy" id="2942209"/>
    <lineage>
        <taxon>Bacteria</taxon>
        <taxon>Pseudomonadati</taxon>
        <taxon>Pseudomonadota</taxon>
        <taxon>Alphaproteobacteria</taxon>
        <taxon>Rhodobacterales</taxon>
        <taxon>Roseobacteraceae</taxon>
        <taxon>Ruegeria</taxon>
    </lineage>
</organism>
<dbReference type="EMBL" id="JAMFMB010000001">
    <property type="protein sequence ID" value="MCL6282008.1"/>
    <property type="molecule type" value="Genomic_DNA"/>
</dbReference>
<name>A0ABT0PWM9_9RHOB</name>
<evidence type="ECO:0000313" key="1">
    <source>
        <dbReference type="EMBL" id="MCL6282008.1"/>
    </source>
</evidence>
<keyword evidence="2" id="KW-1185">Reference proteome</keyword>
<dbReference type="PROSITE" id="PS51257">
    <property type="entry name" value="PROKAR_LIPOPROTEIN"/>
    <property type="match status" value="1"/>
</dbReference>
<accession>A0ABT0PWM9</accession>
<gene>
    <name evidence="1" type="ORF">M3P21_00570</name>
</gene>